<keyword evidence="6" id="KW-0472">Membrane</keyword>
<evidence type="ECO:0000259" key="9">
    <source>
        <dbReference type="PROSITE" id="PS50011"/>
    </source>
</evidence>
<dbReference type="InterPro" id="IPR017441">
    <property type="entry name" value="Protein_kinase_ATP_BS"/>
</dbReference>
<sequence length="122" mass="14105">MKESIIVFLIFKFKRRHLSMYDVIESFLQTQNNFMPIRFSYSNIKRITRGFEEKLGEGGYGKVYKGRLRSGMDVAVKMLRKPKAGRGQDFMNEVATIGRIHHVNVIGYICSSPHSSIKETQI</sequence>
<evidence type="ECO:0000256" key="1">
    <source>
        <dbReference type="ARBA" id="ARBA00004479"/>
    </source>
</evidence>
<keyword evidence="7" id="KW-0325">Glycoprotein</keyword>
<keyword evidence="2" id="KW-0723">Serine/threonine-protein kinase</keyword>
<keyword evidence="10" id="KW-0808">Transferase</keyword>
<dbReference type="GO" id="GO:0016020">
    <property type="term" value="C:membrane"/>
    <property type="evidence" value="ECO:0007669"/>
    <property type="project" value="UniProtKB-SubCell"/>
</dbReference>
<accession>A0A1J6JG59</accession>
<evidence type="ECO:0000256" key="2">
    <source>
        <dbReference type="ARBA" id="ARBA00022527"/>
    </source>
</evidence>
<keyword evidence="8" id="KW-0547">Nucleotide-binding</keyword>
<evidence type="ECO:0000256" key="3">
    <source>
        <dbReference type="ARBA" id="ARBA00022692"/>
    </source>
</evidence>
<keyword evidence="3" id="KW-0812">Transmembrane</keyword>
<name>A0A1J6JG59_NICAT</name>
<keyword evidence="5" id="KW-1133">Transmembrane helix</keyword>
<keyword evidence="4" id="KW-0732">Signal</keyword>
<dbReference type="GO" id="GO:0005524">
    <property type="term" value="F:ATP binding"/>
    <property type="evidence" value="ECO:0007669"/>
    <property type="project" value="UniProtKB-UniRule"/>
</dbReference>
<evidence type="ECO:0000256" key="8">
    <source>
        <dbReference type="PROSITE-ProRule" id="PRU10141"/>
    </source>
</evidence>
<dbReference type="InterPro" id="IPR045874">
    <property type="entry name" value="LRK10/LRL21-25-like"/>
</dbReference>
<evidence type="ECO:0000313" key="10">
    <source>
        <dbReference type="EMBL" id="OIT05993.1"/>
    </source>
</evidence>
<comment type="caution">
    <text evidence="10">The sequence shown here is derived from an EMBL/GenBank/DDBJ whole genome shotgun (WGS) entry which is preliminary data.</text>
</comment>
<dbReference type="Proteomes" id="UP000187609">
    <property type="component" value="Unassembled WGS sequence"/>
</dbReference>
<feature type="binding site" evidence="8">
    <location>
        <position position="77"/>
    </location>
    <ligand>
        <name>ATP</name>
        <dbReference type="ChEBI" id="CHEBI:30616"/>
    </ligand>
</feature>
<organism evidence="10 11">
    <name type="scientific">Nicotiana attenuata</name>
    <name type="common">Coyote tobacco</name>
    <dbReference type="NCBI Taxonomy" id="49451"/>
    <lineage>
        <taxon>Eukaryota</taxon>
        <taxon>Viridiplantae</taxon>
        <taxon>Streptophyta</taxon>
        <taxon>Embryophyta</taxon>
        <taxon>Tracheophyta</taxon>
        <taxon>Spermatophyta</taxon>
        <taxon>Magnoliopsida</taxon>
        <taxon>eudicotyledons</taxon>
        <taxon>Gunneridae</taxon>
        <taxon>Pentapetalae</taxon>
        <taxon>asterids</taxon>
        <taxon>lamiids</taxon>
        <taxon>Solanales</taxon>
        <taxon>Solanaceae</taxon>
        <taxon>Nicotianoideae</taxon>
        <taxon>Nicotianeae</taxon>
        <taxon>Nicotiana</taxon>
    </lineage>
</organism>
<dbReference type="AlphaFoldDB" id="A0A1J6JG59"/>
<keyword evidence="10" id="KW-0418">Kinase</keyword>
<dbReference type="Gene3D" id="3.30.200.20">
    <property type="entry name" value="Phosphorylase Kinase, domain 1"/>
    <property type="match status" value="1"/>
</dbReference>
<reference evidence="10" key="1">
    <citation type="submission" date="2016-11" db="EMBL/GenBank/DDBJ databases">
        <title>The genome of Nicotiana attenuata.</title>
        <authorList>
            <person name="Xu S."/>
            <person name="Brockmoeller T."/>
            <person name="Gaquerel E."/>
            <person name="Navarro A."/>
            <person name="Kuhl H."/>
            <person name="Gase K."/>
            <person name="Ling Z."/>
            <person name="Zhou W."/>
            <person name="Kreitzer C."/>
            <person name="Stanke M."/>
            <person name="Tang H."/>
            <person name="Lyons E."/>
            <person name="Pandey P."/>
            <person name="Pandey S.P."/>
            <person name="Timmermann B."/>
            <person name="Baldwin I.T."/>
        </authorList>
    </citation>
    <scope>NUCLEOTIDE SEQUENCE [LARGE SCALE GENOMIC DNA]</scope>
    <source>
        <strain evidence="10">UT</strain>
    </source>
</reference>
<evidence type="ECO:0000256" key="4">
    <source>
        <dbReference type="ARBA" id="ARBA00022729"/>
    </source>
</evidence>
<dbReference type="PROSITE" id="PS50011">
    <property type="entry name" value="PROTEIN_KINASE_DOM"/>
    <property type="match status" value="1"/>
</dbReference>
<dbReference type="SUPFAM" id="SSF56112">
    <property type="entry name" value="Protein kinase-like (PK-like)"/>
    <property type="match status" value="1"/>
</dbReference>
<dbReference type="InterPro" id="IPR011009">
    <property type="entry name" value="Kinase-like_dom_sf"/>
</dbReference>
<evidence type="ECO:0000256" key="6">
    <source>
        <dbReference type="ARBA" id="ARBA00023136"/>
    </source>
</evidence>
<feature type="domain" description="Protein kinase" evidence="9">
    <location>
        <begin position="49"/>
        <end position="122"/>
    </location>
</feature>
<evidence type="ECO:0000256" key="5">
    <source>
        <dbReference type="ARBA" id="ARBA00022989"/>
    </source>
</evidence>
<keyword evidence="8" id="KW-0067">ATP-binding</keyword>
<evidence type="ECO:0000313" key="11">
    <source>
        <dbReference type="Proteomes" id="UP000187609"/>
    </source>
</evidence>
<dbReference type="InterPro" id="IPR000719">
    <property type="entry name" value="Prot_kinase_dom"/>
</dbReference>
<proteinExistence type="predicted"/>
<evidence type="ECO:0000256" key="7">
    <source>
        <dbReference type="ARBA" id="ARBA00023180"/>
    </source>
</evidence>
<dbReference type="EMBL" id="MJEQ01037184">
    <property type="protein sequence ID" value="OIT05993.1"/>
    <property type="molecule type" value="Genomic_DNA"/>
</dbReference>
<dbReference type="GO" id="GO:0004674">
    <property type="term" value="F:protein serine/threonine kinase activity"/>
    <property type="evidence" value="ECO:0007669"/>
    <property type="project" value="UniProtKB-KW"/>
</dbReference>
<gene>
    <name evidence="10" type="primary">LRK10_9</name>
    <name evidence="10" type="ORF">A4A49_39533</name>
</gene>
<protein>
    <submittedName>
        <fullName evidence="10">Rust resistance kinase lr10</fullName>
    </submittedName>
</protein>
<dbReference type="Pfam" id="PF07714">
    <property type="entry name" value="PK_Tyr_Ser-Thr"/>
    <property type="match status" value="1"/>
</dbReference>
<dbReference type="PROSITE" id="PS00107">
    <property type="entry name" value="PROTEIN_KINASE_ATP"/>
    <property type="match status" value="1"/>
</dbReference>
<dbReference type="Gramene" id="OIT05993">
    <property type="protein sequence ID" value="OIT05993"/>
    <property type="gene ID" value="A4A49_39533"/>
</dbReference>
<comment type="subcellular location">
    <subcellularLocation>
        <location evidence="1">Membrane</location>
        <topology evidence="1">Single-pass type I membrane protein</topology>
    </subcellularLocation>
</comment>
<dbReference type="OMA" id="HSSEYQN"/>
<dbReference type="PANTHER" id="PTHR27009">
    <property type="entry name" value="RUST RESISTANCE KINASE LR10-RELATED"/>
    <property type="match status" value="1"/>
</dbReference>
<keyword evidence="11" id="KW-1185">Reference proteome</keyword>
<dbReference type="InterPro" id="IPR001245">
    <property type="entry name" value="Ser-Thr/Tyr_kinase_cat_dom"/>
</dbReference>